<sequence length="58" mass="6758">MLNAEKTIMGDMGVVPLFQKNQKRIYVLKKSKMSQFILLAQRMTTNGHTFQNNLTKDR</sequence>
<name>A0A974S6D9_ENTFL</name>
<protein>
    <submittedName>
        <fullName evidence="1">Uncharacterized protein</fullName>
    </submittedName>
</protein>
<proteinExistence type="predicted"/>
<dbReference type="EMBL" id="CP068242">
    <property type="protein sequence ID" value="QQV79527.1"/>
    <property type="molecule type" value="Genomic_DNA"/>
</dbReference>
<dbReference type="AlphaFoldDB" id="A0A974S6D9"/>
<reference evidence="1" key="1">
    <citation type="submission" date="2021-01" db="EMBL/GenBank/DDBJ databases">
        <title>Enterococcus.</title>
        <authorList>
            <person name="Du X."/>
            <person name="Wang N."/>
        </authorList>
    </citation>
    <scope>NUCLEOTIDE SEQUENCE [LARGE SCALE GENOMIC DNA]</scope>
    <source>
        <strain evidence="1">T90-2</strain>
    </source>
</reference>
<accession>A0A974S6D9</accession>
<evidence type="ECO:0000313" key="1">
    <source>
        <dbReference type="EMBL" id="QQV79527.1"/>
    </source>
</evidence>
<organism evidence="1">
    <name type="scientific">Enterococcus faecalis</name>
    <name type="common">Streptococcus faecalis</name>
    <dbReference type="NCBI Taxonomy" id="1351"/>
    <lineage>
        <taxon>Bacteria</taxon>
        <taxon>Bacillati</taxon>
        <taxon>Bacillota</taxon>
        <taxon>Bacilli</taxon>
        <taxon>Lactobacillales</taxon>
        <taxon>Enterococcaceae</taxon>
        <taxon>Enterococcus</taxon>
    </lineage>
</organism>
<gene>
    <name evidence="1" type="ORF">JG559_08990</name>
</gene>